<protein>
    <submittedName>
        <fullName evidence="3">Alcohol dehydrogenase</fullName>
    </submittedName>
</protein>
<comment type="caution">
    <text evidence="3">The sequence shown here is derived from an EMBL/GenBank/DDBJ whole genome shotgun (WGS) entry which is preliminary data.</text>
</comment>
<dbReference type="Gene3D" id="3.40.50.720">
    <property type="entry name" value="NAD(P)-binding Rossmann-like Domain"/>
    <property type="match status" value="1"/>
</dbReference>
<dbReference type="Pfam" id="PF13561">
    <property type="entry name" value="adh_short_C2"/>
    <property type="match status" value="1"/>
</dbReference>
<dbReference type="PRINTS" id="PR00080">
    <property type="entry name" value="SDRFAMILY"/>
</dbReference>
<evidence type="ECO:0000256" key="1">
    <source>
        <dbReference type="ARBA" id="ARBA00006484"/>
    </source>
</evidence>
<organism evidence="3 4">
    <name type="scientific">Novosphingobium pentaromativorans</name>
    <dbReference type="NCBI Taxonomy" id="205844"/>
    <lineage>
        <taxon>Bacteria</taxon>
        <taxon>Pseudomonadati</taxon>
        <taxon>Pseudomonadota</taxon>
        <taxon>Alphaproteobacteria</taxon>
        <taxon>Sphingomonadales</taxon>
        <taxon>Sphingomonadaceae</taxon>
        <taxon>Novosphingobium</taxon>
    </lineage>
</organism>
<dbReference type="EMBL" id="QFPX01000020">
    <property type="protein sequence ID" value="PZQ52858.1"/>
    <property type="molecule type" value="Genomic_DNA"/>
</dbReference>
<dbReference type="GO" id="GO:0032787">
    <property type="term" value="P:monocarboxylic acid metabolic process"/>
    <property type="evidence" value="ECO:0007669"/>
    <property type="project" value="UniProtKB-ARBA"/>
</dbReference>
<dbReference type="PROSITE" id="PS00061">
    <property type="entry name" value="ADH_SHORT"/>
    <property type="match status" value="1"/>
</dbReference>
<dbReference type="FunFam" id="3.40.50.720:FF:000084">
    <property type="entry name" value="Short-chain dehydrogenase reductase"/>
    <property type="match status" value="1"/>
</dbReference>
<dbReference type="InterPro" id="IPR020904">
    <property type="entry name" value="Sc_DH/Rdtase_CS"/>
</dbReference>
<reference evidence="3 4" key="1">
    <citation type="submission" date="2017-08" db="EMBL/GenBank/DDBJ databases">
        <title>Infants hospitalized years apart are colonized by the same room-sourced microbial strains.</title>
        <authorList>
            <person name="Brooks B."/>
            <person name="Olm M.R."/>
            <person name="Firek B.A."/>
            <person name="Baker R."/>
            <person name="Thomas B.C."/>
            <person name="Morowitz M.J."/>
            <person name="Banfield J.F."/>
        </authorList>
    </citation>
    <scope>NUCLEOTIDE SEQUENCE [LARGE SCALE GENOMIC DNA]</scope>
    <source>
        <strain evidence="3">S2_005_002_R2_33</strain>
    </source>
</reference>
<dbReference type="InterPro" id="IPR057326">
    <property type="entry name" value="KR_dom"/>
</dbReference>
<dbReference type="NCBIfam" id="NF005559">
    <property type="entry name" value="PRK07231.1"/>
    <property type="match status" value="1"/>
</dbReference>
<dbReference type="Proteomes" id="UP000249082">
    <property type="component" value="Unassembled WGS sequence"/>
</dbReference>
<dbReference type="SMART" id="SM00822">
    <property type="entry name" value="PKS_KR"/>
    <property type="match status" value="1"/>
</dbReference>
<accession>A0A2W5NK07</accession>
<dbReference type="SUPFAM" id="SSF51735">
    <property type="entry name" value="NAD(P)-binding Rossmann-fold domains"/>
    <property type="match status" value="1"/>
</dbReference>
<feature type="domain" description="Ketoreductase" evidence="2">
    <location>
        <begin position="25"/>
        <end position="204"/>
    </location>
</feature>
<name>A0A2W5NK07_9SPHN</name>
<sequence>MRRTDLRHRRRSGRVPVSDNSASYRVAIVTGAAAGIGAACSRRLAKQGVAVAVLDLDAGRCADTVAAIRDAGGTALAVGADVADRASVKAAVAQVRETLGAISILVNNAGVTDFTPFEDVTDARWDFIYAVNVRGPFIMTQECLPDMKAAGWGRIVNISSSSAQTGATSMIPYSSSKGAVVTMTRSMAQEFGPYGITVNNIPPGSVMGTIMSEANRDRFQIPTEVLLQSVPVRRLGEPDDIANACAWLCHEDSGYVTGQTIGVNGGRVVS</sequence>
<dbReference type="PANTHER" id="PTHR42879:SF2">
    <property type="entry name" value="3-OXOACYL-[ACYL-CARRIER-PROTEIN] REDUCTASE FABG"/>
    <property type="match status" value="1"/>
</dbReference>
<evidence type="ECO:0000313" key="4">
    <source>
        <dbReference type="Proteomes" id="UP000249082"/>
    </source>
</evidence>
<dbReference type="AlphaFoldDB" id="A0A2W5NK07"/>
<dbReference type="PANTHER" id="PTHR42879">
    <property type="entry name" value="3-OXOACYL-(ACYL-CARRIER-PROTEIN) REDUCTASE"/>
    <property type="match status" value="1"/>
</dbReference>
<dbReference type="PRINTS" id="PR00081">
    <property type="entry name" value="GDHRDH"/>
</dbReference>
<comment type="similarity">
    <text evidence="1">Belongs to the short-chain dehydrogenases/reductases (SDR) family.</text>
</comment>
<proteinExistence type="inferred from homology"/>
<dbReference type="InterPro" id="IPR002347">
    <property type="entry name" value="SDR_fam"/>
</dbReference>
<evidence type="ECO:0000313" key="3">
    <source>
        <dbReference type="EMBL" id="PZQ52858.1"/>
    </source>
</evidence>
<dbReference type="InterPro" id="IPR036291">
    <property type="entry name" value="NAD(P)-bd_dom_sf"/>
</dbReference>
<dbReference type="InterPro" id="IPR050259">
    <property type="entry name" value="SDR"/>
</dbReference>
<evidence type="ECO:0000259" key="2">
    <source>
        <dbReference type="SMART" id="SM00822"/>
    </source>
</evidence>
<gene>
    <name evidence="3" type="ORF">DI555_19305</name>
</gene>